<dbReference type="InterPro" id="IPR005467">
    <property type="entry name" value="His_kinase_dom"/>
</dbReference>
<keyword evidence="6" id="KW-0808">Transferase</keyword>
<gene>
    <name evidence="6" type="ORF">E4582_08415</name>
</gene>
<keyword evidence="4" id="KW-1133">Transmembrane helix</keyword>
<evidence type="ECO:0000256" key="1">
    <source>
        <dbReference type="ARBA" id="ARBA00000085"/>
    </source>
</evidence>
<organism evidence="6 7">
    <name type="scientific">Luteimonas yindakuii</name>
    <dbReference type="NCBI Taxonomy" id="2565782"/>
    <lineage>
        <taxon>Bacteria</taxon>
        <taxon>Pseudomonadati</taxon>
        <taxon>Pseudomonadota</taxon>
        <taxon>Gammaproteobacteria</taxon>
        <taxon>Lysobacterales</taxon>
        <taxon>Lysobacteraceae</taxon>
        <taxon>Luteimonas</taxon>
    </lineage>
</organism>
<evidence type="ECO:0000256" key="3">
    <source>
        <dbReference type="ARBA" id="ARBA00022553"/>
    </source>
</evidence>
<dbReference type="Pfam" id="PF00512">
    <property type="entry name" value="HisKA"/>
    <property type="match status" value="1"/>
</dbReference>
<reference evidence="6 7" key="1">
    <citation type="submission" date="2019-01" db="EMBL/GenBank/DDBJ databases">
        <authorList>
            <person name="Zhang S."/>
        </authorList>
    </citation>
    <scope>NUCLEOTIDE SEQUENCE [LARGE SCALE GENOMIC DNA]</scope>
    <source>
        <strain evidence="6 7">1626</strain>
    </source>
</reference>
<comment type="catalytic activity">
    <reaction evidence="1">
        <text>ATP + protein L-histidine = ADP + protein N-phospho-L-histidine.</text>
        <dbReference type="EC" id="2.7.13.3"/>
    </reaction>
</comment>
<protein>
    <recommendedName>
        <fullName evidence="2">histidine kinase</fullName>
        <ecNumber evidence="2">2.7.13.3</ecNumber>
    </recommendedName>
</protein>
<dbReference type="SUPFAM" id="SSF47384">
    <property type="entry name" value="Homodimeric domain of signal transducing histidine kinase"/>
    <property type="match status" value="1"/>
</dbReference>
<feature type="transmembrane region" description="Helical" evidence="4">
    <location>
        <begin position="128"/>
        <end position="146"/>
    </location>
</feature>
<dbReference type="CDD" id="cd00082">
    <property type="entry name" value="HisKA"/>
    <property type="match status" value="1"/>
</dbReference>
<dbReference type="SMART" id="SM00387">
    <property type="entry name" value="HATPase_c"/>
    <property type="match status" value="1"/>
</dbReference>
<feature type="transmembrane region" description="Helical" evidence="4">
    <location>
        <begin position="72"/>
        <end position="95"/>
    </location>
</feature>
<dbReference type="PANTHER" id="PTHR43065">
    <property type="entry name" value="SENSOR HISTIDINE KINASE"/>
    <property type="match status" value="1"/>
</dbReference>
<dbReference type="InterPro" id="IPR003661">
    <property type="entry name" value="HisK_dim/P_dom"/>
</dbReference>
<evidence type="ECO:0000259" key="5">
    <source>
        <dbReference type="PROSITE" id="PS50109"/>
    </source>
</evidence>
<sequence>MSLALRAASPSRSAVLPICLPPAGEGSEAPERRLVVPLYSPRPTPGKALLFQLPASIVYTDRVLRRELHLLALYRLLEASLLCLLVFSPIGPLIAEPHDPALAVSVALAGLPAAFALWLWTRRPNAHLGELALIGAGVDIALALLITHALPAAGPGVALLLLTNIGGAALFLKLRVALLVAFAAAAAMIGEYLWSQLEGGSARPLAEALMFAISFVAIAVLTNLLGERMRESHALAERHGEHAANLAGLNELIIRRMRTGVLIVDGRDHIQLANEAATLVLGGDDEGTLDGTALTAPAPELAARLVGWRRDGRNDESPIVCGPERIEVQPRFARLLPGSDSTLVFLDDASLVSRRAESLTLSAMGRFSASLAHEIRNPLAAINYAAQLLEESPLDEADRRLLQIITQQCQRTNGIVESVLGLARRERAMPERLELVATVRRFIADFHLTLAPENGSLQQAGRERPLEAVFDPRHLQQILTVLVQNAINHGRLPGEIARVTVAVEVREGRPAIEVADRGPGIPDAVAAQIGRPFFTTSEYGTGLGLYIARELAKANGASLDYVPVPGGGACFRLVLSGRNPLLSA</sequence>
<keyword evidence="4" id="KW-0812">Transmembrane</keyword>
<dbReference type="Gene3D" id="1.10.287.130">
    <property type="match status" value="1"/>
</dbReference>
<evidence type="ECO:0000256" key="2">
    <source>
        <dbReference type="ARBA" id="ARBA00012438"/>
    </source>
</evidence>
<feature type="transmembrane region" description="Helical" evidence="4">
    <location>
        <begin position="176"/>
        <end position="194"/>
    </location>
</feature>
<keyword evidence="6" id="KW-0418">Kinase</keyword>
<keyword evidence="7" id="KW-1185">Reference proteome</keyword>
<evidence type="ECO:0000256" key="4">
    <source>
        <dbReference type="SAM" id="Phobius"/>
    </source>
</evidence>
<feature type="transmembrane region" description="Helical" evidence="4">
    <location>
        <begin position="206"/>
        <end position="225"/>
    </location>
</feature>
<keyword evidence="3" id="KW-0597">Phosphoprotein</keyword>
<feature type="transmembrane region" description="Helical" evidence="4">
    <location>
        <begin position="152"/>
        <end position="171"/>
    </location>
</feature>
<name>A0A4Z1RNL4_9GAMM</name>
<dbReference type="InterPro" id="IPR036097">
    <property type="entry name" value="HisK_dim/P_sf"/>
</dbReference>
<dbReference type="SUPFAM" id="SSF55874">
    <property type="entry name" value="ATPase domain of HSP90 chaperone/DNA topoisomerase II/histidine kinase"/>
    <property type="match status" value="1"/>
</dbReference>
<comment type="caution">
    <text evidence="6">The sequence shown here is derived from an EMBL/GenBank/DDBJ whole genome shotgun (WGS) entry which is preliminary data.</text>
</comment>
<dbReference type="SMART" id="SM00388">
    <property type="entry name" value="HisKA"/>
    <property type="match status" value="1"/>
</dbReference>
<accession>A0A4Z1RNL4</accession>
<dbReference type="EMBL" id="SPUH01000001">
    <property type="protein sequence ID" value="TKS55361.1"/>
    <property type="molecule type" value="Genomic_DNA"/>
</dbReference>
<dbReference type="InterPro" id="IPR036890">
    <property type="entry name" value="HATPase_C_sf"/>
</dbReference>
<dbReference type="EC" id="2.7.13.3" evidence="2"/>
<dbReference type="Gene3D" id="3.30.565.10">
    <property type="entry name" value="Histidine kinase-like ATPase, C-terminal domain"/>
    <property type="match status" value="1"/>
</dbReference>
<dbReference type="InterPro" id="IPR003594">
    <property type="entry name" value="HATPase_dom"/>
</dbReference>
<dbReference type="PRINTS" id="PR00344">
    <property type="entry name" value="BCTRLSENSOR"/>
</dbReference>
<feature type="transmembrane region" description="Helical" evidence="4">
    <location>
        <begin position="101"/>
        <end position="121"/>
    </location>
</feature>
<dbReference type="InterPro" id="IPR004358">
    <property type="entry name" value="Sig_transdc_His_kin-like_C"/>
</dbReference>
<dbReference type="PROSITE" id="PS50109">
    <property type="entry name" value="HIS_KIN"/>
    <property type="match status" value="1"/>
</dbReference>
<dbReference type="Pfam" id="PF25323">
    <property type="entry name" value="6TM_PilS"/>
    <property type="match status" value="1"/>
</dbReference>
<evidence type="ECO:0000313" key="6">
    <source>
        <dbReference type="EMBL" id="TKS55361.1"/>
    </source>
</evidence>
<dbReference type="PANTHER" id="PTHR43065:SF52">
    <property type="entry name" value="SENSOR PROTEIN KINASE PILS"/>
    <property type="match status" value="1"/>
</dbReference>
<evidence type="ECO:0000313" key="7">
    <source>
        <dbReference type="Proteomes" id="UP000298681"/>
    </source>
</evidence>
<keyword evidence="4" id="KW-0472">Membrane</keyword>
<dbReference type="AlphaFoldDB" id="A0A4Z1RNL4"/>
<proteinExistence type="predicted"/>
<dbReference type="GO" id="GO:0000155">
    <property type="term" value="F:phosphorelay sensor kinase activity"/>
    <property type="evidence" value="ECO:0007669"/>
    <property type="project" value="InterPro"/>
</dbReference>
<dbReference type="Proteomes" id="UP000298681">
    <property type="component" value="Unassembled WGS sequence"/>
</dbReference>
<dbReference type="Pfam" id="PF02518">
    <property type="entry name" value="HATPase_c"/>
    <property type="match status" value="1"/>
</dbReference>
<feature type="domain" description="Histidine kinase" evidence="5">
    <location>
        <begin position="370"/>
        <end position="579"/>
    </location>
</feature>